<name>A0ACA9LM42_9GLOM</name>
<organism evidence="1 2">
    <name type="scientific">Dentiscutata heterogama</name>
    <dbReference type="NCBI Taxonomy" id="1316150"/>
    <lineage>
        <taxon>Eukaryota</taxon>
        <taxon>Fungi</taxon>
        <taxon>Fungi incertae sedis</taxon>
        <taxon>Mucoromycota</taxon>
        <taxon>Glomeromycotina</taxon>
        <taxon>Glomeromycetes</taxon>
        <taxon>Diversisporales</taxon>
        <taxon>Gigasporaceae</taxon>
        <taxon>Dentiscutata</taxon>
    </lineage>
</organism>
<comment type="caution">
    <text evidence="1">The sequence shown here is derived from an EMBL/GenBank/DDBJ whole genome shotgun (WGS) entry which is preliminary data.</text>
</comment>
<evidence type="ECO:0000313" key="2">
    <source>
        <dbReference type="Proteomes" id="UP000789702"/>
    </source>
</evidence>
<accession>A0ACA9LM42</accession>
<reference evidence="1" key="1">
    <citation type="submission" date="2021-06" db="EMBL/GenBank/DDBJ databases">
        <authorList>
            <person name="Kallberg Y."/>
            <person name="Tangrot J."/>
            <person name="Rosling A."/>
        </authorList>
    </citation>
    <scope>NUCLEOTIDE SEQUENCE</scope>
    <source>
        <strain evidence="1">IL203A</strain>
    </source>
</reference>
<dbReference type="Proteomes" id="UP000789702">
    <property type="component" value="Unassembled WGS sequence"/>
</dbReference>
<proteinExistence type="predicted"/>
<dbReference type="EMBL" id="CAJVPU010004591">
    <property type="protein sequence ID" value="CAG8535252.1"/>
    <property type="molecule type" value="Genomic_DNA"/>
</dbReference>
<protein>
    <submittedName>
        <fullName evidence="1">6870_t:CDS:1</fullName>
    </submittedName>
</protein>
<evidence type="ECO:0000313" key="1">
    <source>
        <dbReference type="EMBL" id="CAG8535252.1"/>
    </source>
</evidence>
<sequence>MIAYSQFVEPSQGRYDESLCPQTLNNNLNSSTFSCATSPLINDCENESSGNNFNNSRSLMIVTTGSDSEKELSRSTTTSTTTSTTASTTTSAGSENELPVKKKEFTEAKRVKNLLNLFPPPCTAEQFFNKNPPKEATGGDGRVKRPCNKFIIFRKVAHDQKKETSKLMNYNERTFSKYIGIIWKHLITPEEKGYYEKLADKVAEIHKIENPNYKYKPKRDKATWKQYSPDNQRKKKSRVQTTYSLTDNFGTNIQPIQSEQQLYYFEVPAEFNDQTQYFASNNISNNIQDNNHMQYYETYNENYTTYYG</sequence>
<gene>
    <name evidence="1" type="ORF">DHETER_LOCUS4551</name>
</gene>
<keyword evidence="2" id="KW-1185">Reference proteome</keyword>